<feature type="signal peptide" evidence="1">
    <location>
        <begin position="1"/>
        <end position="20"/>
    </location>
</feature>
<name>A0A7I4YND8_HAECO</name>
<dbReference type="Proteomes" id="UP000025227">
    <property type="component" value="Unplaced"/>
</dbReference>
<reference evidence="3" key="1">
    <citation type="submission" date="2020-12" db="UniProtKB">
        <authorList>
            <consortium name="WormBaseParasite"/>
        </authorList>
    </citation>
    <scope>IDENTIFICATION</scope>
    <source>
        <strain evidence="3">MHco3</strain>
    </source>
</reference>
<feature type="chain" id="PRO_5029762496" evidence="1">
    <location>
        <begin position="21"/>
        <end position="208"/>
    </location>
</feature>
<protein>
    <submittedName>
        <fullName evidence="3">Candidate secreted effector protein</fullName>
    </submittedName>
</protein>
<keyword evidence="1" id="KW-0732">Signal</keyword>
<dbReference type="OrthoDB" id="5873594at2759"/>
<organism evidence="2 3">
    <name type="scientific">Haemonchus contortus</name>
    <name type="common">Barber pole worm</name>
    <dbReference type="NCBI Taxonomy" id="6289"/>
    <lineage>
        <taxon>Eukaryota</taxon>
        <taxon>Metazoa</taxon>
        <taxon>Ecdysozoa</taxon>
        <taxon>Nematoda</taxon>
        <taxon>Chromadorea</taxon>
        <taxon>Rhabditida</taxon>
        <taxon>Rhabditina</taxon>
        <taxon>Rhabditomorpha</taxon>
        <taxon>Strongyloidea</taxon>
        <taxon>Trichostrongylidae</taxon>
        <taxon>Haemonchus</taxon>
    </lineage>
</organism>
<evidence type="ECO:0000313" key="2">
    <source>
        <dbReference type="Proteomes" id="UP000025227"/>
    </source>
</evidence>
<sequence>MFLDFFPLFLLLASFTSTAADFKVRIGSAREACAKAGAPSAVTLALRKLWAVFYQKDSKIIIARRYGTPNYYQFKGAMEVKYNTTRTDLRIGIYILIVRISKLRENESPETNILLTSKTSWTKDRLSNAGVGVDFSEMYFESPFGPTVRVVELTKAGEVERGSYALSQCSDHMKWIANEGLYQLNLKNGKWYPVYFNPDESDFYYEYN</sequence>
<dbReference type="AlphaFoldDB" id="A0A7I4YND8"/>
<dbReference type="WBParaSite" id="HCON_00119770-00001">
    <property type="protein sequence ID" value="HCON_00119770-00001"/>
    <property type="gene ID" value="HCON_00119770"/>
</dbReference>
<accession>A0A7I4YND8</accession>
<evidence type="ECO:0000313" key="3">
    <source>
        <dbReference type="WBParaSite" id="HCON_00119770-00001"/>
    </source>
</evidence>
<evidence type="ECO:0000256" key="1">
    <source>
        <dbReference type="SAM" id="SignalP"/>
    </source>
</evidence>
<keyword evidence="2" id="KW-1185">Reference proteome</keyword>
<proteinExistence type="predicted"/>